<evidence type="ECO:0000259" key="2">
    <source>
        <dbReference type="Pfam" id="PF00582"/>
    </source>
</evidence>
<proteinExistence type="inferred from homology"/>
<reference evidence="4" key="1">
    <citation type="submission" date="2016-10" db="EMBL/GenBank/DDBJ databases">
        <authorList>
            <person name="Varghese N."/>
            <person name="Submissions S."/>
        </authorList>
    </citation>
    <scope>NUCLEOTIDE SEQUENCE [LARGE SCALE GENOMIC DNA]</scope>
    <source>
        <strain evidence="4">DSM 8344</strain>
    </source>
</reference>
<name>A0A1G8EIJ2_9FIRM</name>
<dbReference type="STRING" id="1121419.SAMN05443529_11735"/>
<dbReference type="InterPro" id="IPR014729">
    <property type="entry name" value="Rossmann-like_a/b/a_fold"/>
</dbReference>
<gene>
    <name evidence="3" type="ORF">SAMN05443529_11735</name>
</gene>
<evidence type="ECO:0000313" key="4">
    <source>
        <dbReference type="Proteomes" id="UP000198656"/>
    </source>
</evidence>
<dbReference type="RefSeq" id="WP_092334385.1">
    <property type="nucleotide sequence ID" value="NZ_FNCP01000017.1"/>
</dbReference>
<dbReference type="SUPFAM" id="SSF52402">
    <property type="entry name" value="Adenine nucleotide alpha hydrolases-like"/>
    <property type="match status" value="1"/>
</dbReference>
<dbReference type="CDD" id="cd00293">
    <property type="entry name" value="USP-like"/>
    <property type="match status" value="1"/>
</dbReference>
<keyword evidence="4" id="KW-1185">Reference proteome</keyword>
<dbReference type="PANTHER" id="PTHR46268:SF6">
    <property type="entry name" value="UNIVERSAL STRESS PROTEIN UP12"/>
    <property type="match status" value="1"/>
</dbReference>
<evidence type="ECO:0000313" key="3">
    <source>
        <dbReference type="EMBL" id="SDH69738.1"/>
    </source>
</evidence>
<dbReference type="Pfam" id="PF00582">
    <property type="entry name" value="Usp"/>
    <property type="match status" value="1"/>
</dbReference>
<sequence>MSDSKFNVLLYSDGSQQAFSAAVYAANLLKNMPNMHLTIVQVQESDEGSMGTEYSWIDTWPVSPTSEWMKRVIESDTNVRNLYNDILNRTNEIFTERGKNVSHHVIYCNPSISDTVDALLEYAEKKEFKLIIMGTRGLTTLKGLIFGCIAHNVLNRSPIPVLLIKKLPQDFIDNYCSDDNSNVLKVNHL</sequence>
<feature type="domain" description="UspA" evidence="2">
    <location>
        <begin position="8"/>
        <end position="165"/>
    </location>
</feature>
<dbReference type="AlphaFoldDB" id="A0A1G8EIJ2"/>
<dbReference type="InterPro" id="IPR006016">
    <property type="entry name" value="UspA"/>
</dbReference>
<evidence type="ECO:0000256" key="1">
    <source>
        <dbReference type="ARBA" id="ARBA00008791"/>
    </source>
</evidence>
<protein>
    <submittedName>
        <fullName evidence="3">Nucleotide-binding universal stress protein, UspA family</fullName>
    </submittedName>
</protein>
<dbReference type="PRINTS" id="PR01438">
    <property type="entry name" value="UNVRSLSTRESS"/>
</dbReference>
<comment type="similarity">
    <text evidence="1">Belongs to the universal stress protein A family.</text>
</comment>
<accession>A0A1G8EIJ2</accession>
<dbReference type="PANTHER" id="PTHR46268">
    <property type="entry name" value="STRESS RESPONSE PROTEIN NHAX"/>
    <property type="match status" value="1"/>
</dbReference>
<dbReference type="Proteomes" id="UP000198656">
    <property type="component" value="Unassembled WGS sequence"/>
</dbReference>
<dbReference type="Gene3D" id="3.40.50.620">
    <property type="entry name" value="HUPs"/>
    <property type="match status" value="1"/>
</dbReference>
<organism evidence="3 4">
    <name type="scientific">Desulfosporosinus hippei DSM 8344</name>
    <dbReference type="NCBI Taxonomy" id="1121419"/>
    <lineage>
        <taxon>Bacteria</taxon>
        <taxon>Bacillati</taxon>
        <taxon>Bacillota</taxon>
        <taxon>Clostridia</taxon>
        <taxon>Eubacteriales</taxon>
        <taxon>Desulfitobacteriaceae</taxon>
        <taxon>Desulfosporosinus</taxon>
    </lineage>
</organism>
<dbReference type="OrthoDB" id="152484at2"/>
<dbReference type="InterPro" id="IPR006015">
    <property type="entry name" value="Universal_stress_UspA"/>
</dbReference>
<dbReference type="EMBL" id="FNCP01000017">
    <property type="protein sequence ID" value="SDH69738.1"/>
    <property type="molecule type" value="Genomic_DNA"/>
</dbReference>